<feature type="domain" description="Sulfatase-modifying factor enzyme-like" evidence="1">
    <location>
        <begin position="1"/>
        <end position="295"/>
    </location>
</feature>
<evidence type="ECO:0000259" key="1">
    <source>
        <dbReference type="Pfam" id="PF03781"/>
    </source>
</evidence>
<dbReference type="InterPro" id="IPR016187">
    <property type="entry name" value="CTDL_fold"/>
</dbReference>
<gene>
    <name evidence="2" type="ORF">ABZ510_25790</name>
</gene>
<sequence>MLRIPGGEFTMGSADFFPEERPVHRVRVDPFWIDAHPVTNAAFRRFVKQTGYVTVAETDPAAEDYPEADPGSLVAGALVFRSTSRPVPLDDWQRWWRYVPGASWRHPRGSGSTLEGLDRHPVTQVAYTDAAAYAAWAGKQLPTEAEWEYAARGGLESAAYVWGDEPEPTGRRMANIWAGEFPWQFHPGRGQKPVPATTPVGTYAPNGYGLSDMAGNVWEWTSDRYRDAHPRPSCCAPRNPSVDHPDPAAAQRFPRYVVKGGSYLCSANYCLRYRPAARQGQTEDTATCHLGFRCVVREL</sequence>
<dbReference type="Gene3D" id="3.90.1580.10">
    <property type="entry name" value="paralog of FGE (formylglycine-generating enzyme)"/>
    <property type="match status" value="1"/>
</dbReference>
<name>A0ABV2WWJ3_9NOCA</name>
<dbReference type="InterPro" id="IPR042095">
    <property type="entry name" value="SUMF_sf"/>
</dbReference>
<evidence type="ECO:0000313" key="3">
    <source>
        <dbReference type="Proteomes" id="UP001550628"/>
    </source>
</evidence>
<evidence type="ECO:0000313" key="2">
    <source>
        <dbReference type="EMBL" id="MEU1955261.1"/>
    </source>
</evidence>
<proteinExistence type="predicted"/>
<comment type="caution">
    <text evidence="2">The sequence shown here is derived from an EMBL/GenBank/DDBJ whole genome shotgun (WGS) entry which is preliminary data.</text>
</comment>
<dbReference type="InterPro" id="IPR051043">
    <property type="entry name" value="Sulfatase_Mod_Factor_Kinase"/>
</dbReference>
<dbReference type="GeneID" id="96247468"/>
<dbReference type="InterPro" id="IPR005532">
    <property type="entry name" value="SUMF_dom"/>
</dbReference>
<reference evidence="2 3" key="1">
    <citation type="submission" date="2024-06" db="EMBL/GenBank/DDBJ databases">
        <title>The Natural Products Discovery Center: Release of the First 8490 Sequenced Strains for Exploring Actinobacteria Biosynthetic Diversity.</title>
        <authorList>
            <person name="Kalkreuter E."/>
            <person name="Kautsar S.A."/>
            <person name="Yang D."/>
            <person name="Bader C.D."/>
            <person name="Teijaro C.N."/>
            <person name="Fluegel L."/>
            <person name="Davis C.M."/>
            <person name="Simpson J.R."/>
            <person name="Lauterbach L."/>
            <person name="Steele A.D."/>
            <person name="Gui C."/>
            <person name="Meng S."/>
            <person name="Li G."/>
            <person name="Viehrig K."/>
            <person name="Ye F."/>
            <person name="Su P."/>
            <person name="Kiefer A.F."/>
            <person name="Nichols A."/>
            <person name="Cepeda A.J."/>
            <person name="Yan W."/>
            <person name="Fan B."/>
            <person name="Jiang Y."/>
            <person name="Adhikari A."/>
            <person name="Zheng C.-J."/>
            <person name="Schuster L."/>
            <person name="Cowan T.M."/>
            <person name="Smanski M.J."/>
            <person name="Chevrette M.G."/>
            <person name="De Carvalho L.P.S."/>
            <person name="Shen B."/>
        </authorList>
    </citation>
    <scope>NUCLEOTIDE SEQUENCE [LARGE SCALE GENOMIC DNA]</scope>
    <source>
        <strain evidence="2 3">NPDC019708</strain>
    </source>
</reference>
<dbReference type="EMBL" id="JBEYBF010000022">
    <property type="protein sequence ID" value="MEU1955261.1"/>
    <property type="molecule type" value="Genomic_DNA"/>
</dbReference>
<dbReference type="PANTHER" id="PTHR23150:SF19">
    <property type="entry name" value="FORMYLGLYCINE-GENERATING ENZYME"/>
    <property type="match status" value="1"/>
</dbReference>
<organism evidence="2 3">
    <name type="scientific">Nocardia rhamnosiphila</name>
    <dbReference type="NCBI Taxonomy" id="426716"/>
    <lineage>
        <taxon>Bacteria</taxon>
        <taxon>Bacillati</taxon>
        <taxon>Actinomycetota</taxon>
        <taxon>Actinomycetes</taxon>
        <taxon>Mycobacteriales</taxon>
        <taxon>Nocardiaceae</taxon>
        <taxon>Nocardia</taxon>
    </lineage>
</organism>
<dbReference type="Pfam" id="PF03781">
    <property type="entry name" value="FGE-sulfatase"/>
    <property type="match status" value="1"/>
</dbReference>
<dbReference type="SUPFAM" id="SSF56436">
    <property type="entry name" value="C-type lectin-like"/>
    <property type="match status" value="1"/>
</dbReference>
<accession>A0ABV2WWJ3</accession>
<protein>
    <submittedName>
        <fullName evidence="2">Formylglycine-generating enzyme family protein</fullName>
    </submittedName>
</protein>
<dbReference type="PANTHER" id="PTHR23150">
    <property type="entry name" value="SULFATASE MODIFYING FACTOR 1, 2"/>
    <property type="match status" value="1"/>
</dbReference>
<dbReference type="Proteomes" id="UP001550628">
    <property type="component" value="Unassembled WGS sequence"/>
</dbReference>
<keyword evidence="3" id="KW-1185">Reference proteome</keyword>
<dbReference type="RefSeq" id="WP_030525253.1">
    <property type="nucleotide sequence ID" value="NZ_JBEYBD010000014.1"/>
</dbReference>